<dbReference type="Gene3D" id="3.40.50.300">
    <property type="entry name" value="P-loop containing nucleotide triphosphate hydrolases"/>
    <property type="match status" value="1"/>
</dbReference>
<reference evidence="15 16" key="1">
    <citation type="submission" date="2019-01" db="EMBL/GenBank/DDBJ databases">
        <title>Lactibacter flavus gen. nov., sp. nov., a novel bacterium of the family Propionibacteriaceae isolated from raw milk and dairy products.</title>
        <authorList>
            <person name="Huptas C."/>
            <person name="Wenning M."/>
            <person name="Breitenwieser F."/>
            <person name="Doll E."/>
            <person name="Von Neubeck M."/>
            <person name="Busse H.-J."/>
            <person name="Scherer S."/>
        </authorList>
    </citation>
    <scope>NUCLEOTIDE SEQUENCE [LARGE SCALE GENOMIC DNA]</scope>
    <source>
        <strain evidence="15 16">DSM 22130</strain>
    </source>
</reference>
<evidence type="ECO:0000313" key="15">
    <source>
        <dbReference type="EMBL" id="TBT93102.1"/>
    </source>
</evidence>
<dbReference type="PROSITE" id="PS50929">
    <property type="entry name" value="ABC_TM1F"/>
    <property type="match status" value="1"/>
</dbReference>
<keyword evidence="6 12" id="KW-1133">Transmembrane helix</keyword>
<dbReference type="SUPFAM" id="SSF90123">
    <property type="entry name" value="ABC transporter transmembrane region"/>
    <property type="match status" value="1"/>
</dbReference>
<keyword evidence="3 12" id="KW-0812">Transmembrane</keyword>
<dbReference type="InterPro" id="IPR011527">
    <property type="entry name" value="ABC1_TM_dom"/>
</dbReference>
<dbReference type="InterPro" id="IPR027417">
    <property type="entry name" value="P-loop_NTPase"/>
</dbReference>
<feature type="compositionally biased region" description="Basic and acidic residues" evidence="11">
    <location>
        <begin position="51"/>
        <end position="68"/>
    </location>
</feature>
<feature type="transmembrane region" description="Helical" evidence="12">
    <location>
        <begin position="192"/>
        <end position="219"/>
    </location>
</feature>
<keyword evidence="2" id="KW-0813">Transport</keyword>
<dbReference type="AlphaFoldDB" id="A0A4Q9KIY4"/>
<evidence type="ECO:0000256" key="10">
    <source>
        <dbReference type="ARBA" id="ARBA00071747"/>
    </source>
</evidence>
<evidence type="ECO:0000256" key="11">
    <source>
        <dbReference type="SAM" id="MobiDB-lite"/>
    </source>
</evidence>
<dbReference type="PROSITE" id="PS00211">
    <property type="entry name" value="ABC_TRANSPORTER_1"/>
    <property type="match status" value="1"/>
</dbReference>
<protein>
    <recommendedName>
        <fullName evidence="10">Fatty acid ABC transporter ATP-binding/permease protein</fullName>
    </recommendedName>
</protein>
<evidence type="ECO:0000259" key="13">
    <source>
        <dbReference type="PROSITE" id="PS50893"/>
    </source>
</evidence>
<sequence length="733" mass="78358">MPDPSATGATASPALPDPSATGATASEAKQDQSGTGAAASGPRPDTVAVDVRPDEKITKAAERPKDAPRSVGHGPMGGMRAAEKAINFGPSMRRLLRMLRPERVLVGLVLVMTLVSVLFSVVGPRILGEATNVIFAGVIGQAIGAKLPAGVSVTKEQAIELLRSSGQTQFADMAAKLDFIPGQGINVTNLSFWVLLAVGLYAVSGLFMWGQGWILNGVIQRTVYRMRKQVADKLDRLPLKYFDGQPRGELLSRVTNDIDNVAQSLQQTLSQLIANLLTLIGVLVMMFWTSWELALIALIAVPLSMGVAMIIGKQSQGRFVQMWKSTGQLNGTIEEAYTGHSLVKVFGRQREVEAAFAEHNNKLYASAFGAQFISGIMMPLMFFIGNLNYVAIAVFGGLRVASGQMNLGDVQAFIQYSRMFTQPITQVASMANLLQSGVASAERVFEVLDADEQTPDASGSLPVPLTGRVAFEDVSFSYNPDKPLITNLSFVAYPGSTVAVVGPTGAGKTTIVNLLMRFYELQGGRITIDGVDIATVPRSELRGQIGMVLQDTWLFHGSIRDNIAYGRPGASEADVLAAAKAAYVDRFVHSLPEGYDTVIDEEGSNVSAGEKQLITIARAFLSEPAILVLDEATSSVDTRTELLVQRAMNALRSGRTSFVIAHRLSTIRDANVILVMADGAIVEQGNHRELMAARGAYYDLYQSQFNAAITEDDATPAGAPVGGPGMMRGAVGK</sequence>
<gene>
    <name evidence="15" type="ORF">ET996_12645</name>
</gene>
<keyword evidence="5 15" id="KW-0067">ATP-binding</keyword>
<feature type="transmembrane region" description="Helical" evidence="12">
    <location>
        <begin position="372"/>
        <end position="398"/>
    </location>
</feature>
<dbReference type="SUPFAM" id="SSF52540">
    <property type="entry name" value="P-loop containing nucleoside triphosphate hydrolases"/>
    <property type="match status" value="1"/>
</dbReference>
<dbReference type="Proteomes" id="UP000291933">
    <property type="component" value="Unassembled WGS sequence"/>
</dbReference>
<dbReference type="InterPro" id="IPR003593">
    <property type="entry name" value="AAA+_ATPase"/>
</dbReference>
<dbReference type="CDD" id="cd03254">
    <property type="entry name" value="ABCC_Glucan_exporter_like"/>
    <property type="match status" value="1"/>
</dbReference>
<dbReference type="InterPro" id="IPR017871">
    <property type="entry name" value="ABC_transporter-like_CS"/>
</dbReference>
<keyword evidence="4" id="KW-0547">Nucleotide-binding</keyword>
<evidence type="ECO:0000256" key="6">
    <source>
        <dbReference type="ARBA" id="ARBA00022989"/>
    </source>
</evidence>
<proteinExistence type="inferred from homology"/>
<dbReference type="GO" id="GO:0005886">
    <property type="term" value="C:plasma membrane"/>
    <property type="evidence" value="ECO:0007669"/>
    <property type="project" value="UniProtKB-SubCell"/>
</dbReference>
<comment type="subcellular location">
    <subcellularLocation>
        <location evidence="1">Cell membrane</location>
        <topology evidence="1">Multi-pass membrane protein</topology>
    </subcellularLocation>
</comment>
<evidence type="ECO:0000256" key="5">
    <source>
        <dbReference type="ARBA" id="ARBA00022840"/>
    </source>
</evidence>
<evidence type="ECO:0000256" key="3">
    <source>
        <dbReference type="ARBA" id="ARBA00022692"/>
    </source>
</evidence>
<organism evidence="15 16">
    <name type="scientific">Propioniciclava tarda</name>
    <dbReference type="NCBI Taxonomy" id="433330"/>
    <lineage>
        <taxon>Bacteria</taxon>
        <taxon>Bacillati</taxon>
        <taxon>Actinomycetota</taxon>
        <taxon>Actinomycetes</taxon>
        <taxon>Propionibacteriales</taxon>
        <taxon>Propionibacteriaceae</taxon>
        <taxon>Propioniciclava</taxon>
    </lineage>
</organism>
<keyword evidence="7 12" id="KW-0472">Membrane</keyword>
<dbReference type="GO" id="GO:0015421">
    <property type="term" value="F:ABC-type oligopeptide transporter activity"/>
    <property type="evidence" value="ECO:0007669"/>
    <property type="project" value="TreeGrafter"/>
</dbReference>
<dbReference type="InterPro" id="IPR039421">
    <property type="entry name" value="Type_1_exporter"/>
</dbReference>
<evidence type="ECO:0000256" key="1">
    <source>
        <dbReference type="ARBA" id="ARBA00004651"/>
    </source>
</evidence>
<keyword evidence="16" id="KW-1185">Reference proteome</keyword>
<dbReference type="Pfam" id="PF00664">
    <property type="entry name" value="ABC_membrane"/>
    <property type="match status" value="1"/>
</dbReference>
<dbReference type="SMART" id="SM00382">
    <property type="entry name" value="AAA"/>
    <property type="match status" value="1"/>
</dbReference>
<comment type="similarity">
    <text evidence="9">Belongs to the ABC transporter superfamily. Lipid exporter (TC 3.A.1.106) family.</text>
</comment>
<dbReference type="FunFam" id="3.40.50.300:FF:000287">
    <property type="entry name" value="Multidrug ABC transporter ATP-binding protein"/>
    <property type="match status" value="1"/>
</dbReference>
<dbReference type="GO" id="GO:0016887">
    <property type="term" value="F:ATP hydrolysis activity"/>
    <property type="evidence" value="ECO:0007669"/>
    <property type="project" value="InterPro"/>
</dbReference>
<comment type="caution">
    <text evidence="15">The sequence shown here is derived from an EMBL/GenBank/DDBJ whole genome shotgun (WGS) entry which is preliminary data.</text>
</comment>
<dbReference type="PANTHER" id="PTHR43394">
    <property type="entry name" value="ATP-DEPENDENT PERMEASE MDL1, MITOCHONDRIAL"/>
    <property type="match status" value="1"/>
</dbReference>
<evidence type="ECO:0000256" key="4">
    <source>
        <dbReference type="ARBA" id="ARBA00022741"/>
    </source>
</evidence>
<evidence type="ECO:0000259" key="14">
    <source>
        <dbReference type="PROSITE" id="PS50929"/>
    </source>
</evidence>
<dbReference type="Pfam" id="PF00005">
    <property type="entry name" value="ABC_tran"/>
    <property type="match status" value="1"/>
</dbReference>
<dbReference type="OrthoDB" id="9806127at2"/>
<dbReference type="PANTHER" id="PTHR43394:SF1">
    <property type="entry name" value="ATP-BINDING CASSETTE SUB-FAMILY B MEMBER 10, MITOCHONDRIAL"/>
    <property type="match status" value="1"/>
</dbReference>
<feature type="transmembrane region" description="Helical" evidence="12">
    <location>
        <begin position="104"/>
        <end position="122"/>
    </location>
</feature>
<name>A0A4Q9KIY4_PROTD</name>
<dbReference type="EMBL" id="SDMR01000019">
    <property type="protein sequence ID" value="TBT93102.1"/>
    <property type="molecule type" value="Genomic_DNA"/>
</dbReference>
<dbReference type="PROSITE" id="PS50893">
    <property type="entry name" value="ABC_TRANSPORTER_2"/>
    <property type="match status" value="1"/>
</dbReference>
<feature type="domain" description="ABC transporter" evidence="13">
    <location>
        <begin position="469"/>
        <end position="703"/>
    </location>
</feature>
<evidence type="ECO:0000256" key="12">
    <source>
        <dbReference type="SAM" id="Phobius"/>
    </source>
</evidence>
<dbReference type="InterPro" id="IPR003439">
    <property type="entry name" value="ABC_transporter-like_ATP-bd"/>
</dbReference>
<evidence type="ECO:0000256" key="7">
    <source>
        <dbReference type="ARBA" id="ARBA00023136"/>
    </source>
</evidence>
<evidence type="ECO:0000256" key="2">
    <source>
        <dbReference type="ARBA" id="ARBA00022448"/>
    </source>
</evidence>
<feature type="transmembrane region" description="Helical" evidence="12">
    <location>
        <begin position="294"/>
        <end position="312"/>
    </location>
</feature>
<evidence type="ECO:0000313" key="16">
    <source>
        <dbReference type="Proteomes" id="UP000291933"/>
    </source>
</evidence>
<dbReference type="Gene3D" id="1.20.1560.10">
    <property type="entry name" value="ABC transporter type 1, transmembrane domain"/>
    <property type="match status" value="1"/>
</dbReference>
<evidence type="ECO:0000256" key="8">
    <source>
        <dbReference type="ARBA" id="ARBA00055053"/>
    </source>
</evidence>
<evidence type="ECO:0000256" key="9">
    <source>
        <dbReference type="ARBA" id="ARBA00061644"/>
    </source>
</evidence>
<dbReference type="GO" id="GO:0005524">
    <property type="term" value="F:ATP binding"/>
    <property type="evidence" value="ECO:0007669"/>
    <property type="project" value="UniProtKB-KW"/>
</dbReference>
<comment type="function">
    <text evidence="8">ABC transporter involved in fatty acid import. Transmembrane domains (TMD) form a pore in the membrane and the ATP-binding domain (NBD) is responsible for energy generation.</text>
</comment>
<feature type="domain" description="ABC transmembrane type-1" evidence="14">
    <location>
        <begin position="108"/>
        <end position="436"/>
    </location>
</feature>
<accession>A0A4Q9KIY4</accession>
<feature type="transmembrane region" description="Helical" evidence="12">
    <location>
        <begin position="272"/>
        <end position="288"/>
    </location>
</feature>
<feature type="region of interest" description="Disordered" evidence="11">
    <location>
        <begin position="1"/>
        <end position="78"/>
    </location>
</feature>
<dbReference type="InterPro" id="IPR036640">
    <property type="entry name" value="ABC1_TM_sf"/>
</dbReference>
<dbReference type="CDD" id="cd18547">
    <property type="entry name" value="ABC_6TM_Tm288_like"/>
    <property type="match status" value="1"/>
</dbReference>